<dbReference type="GO" id="GO:0061630">
    <property type="term" value="F:ubiquitin protein ligase activity"/>
    <property type="evidence" value="ECO:0007669"/>
    <property type="project" value="TreeGrafter"/>
</dbReference>
<name>A0A1E3QAF8_LIPST</name>
<gene>
    <name evidence="4" type="ORF">LIPSTDRAFT_68762</name>
</gene>
<evidence type="ECO:0000256" key="3">
    <source>
        <dbReference type="SAM" id="SignalP"/>
    </source>
</evidence>
<dbReference type="Pfam" id="PF13920">
    <property type="entry name" value="zf-C3HC4_3"/>
    <property type="match status" value="1"/>
</dbReference>
<keyword evidence="5" id="KW-1185">Reference proteome</keyword>
<dbReference type="EMBL" id="KV454291">
    <property type="protein sequence ID" value="ODQ74679.1"/>
    <property type="molecule type" value="Genomic_DNA"/>
</dbReference>
<dbReference type="Proteomes" id="UP000094385">
    <property type="component" value="Unassembled WGS sequence"/>
</dbReference>
<keyword evidence="2" id="KW-0472">Membrane</keyword>
<feature type="chain" id="PRO_5009134186" description="RING-type domain-containing protein" evidence="3">
    <location>
        <begin position="19"/>
        <end position="962"/>
    </location>
</feature>
<feature type="transmembrane region" description="Helical" evidence="2">
    <location>
        <begin position="500"/>
        <end position="521"/>
    </location>
</feature>
<evidence type="ECO:0000313" key="4">
    <source>
        <dbReference type="EMBL" id="ODQ74679.1"/>
    </source>
</evidence>
<feature type="transmembrane region" description="Helical" evidence="2">
    <location>
        <begin position="324"/>
        <end position="349"/>
    </location>
</feature>
<dbReference type="GO" id="GO:0016567">
    <property type="term" value="P:protein ubiquitination"/>
    <property type="evidence" value="ECO:0007669"/>
    <property type="project" value="TreeGrafter"/>
</dbReference>
<proteinExistence type="predicted"/>
<dbReference type="PANTHER" id="PTHR22696">
    <property type="entry name" value="E3 UBIQUITIN-PROTEIN LIGASE RNF26"/>
    <property type="match status" value="1"/>
</dbReference>
<dbReference type="Gene3D" id="3.30.40.10">
    <property type="entry name" value="Zinc/RING finger domain, C3HC4 (zinc finger)"/>
    <property type="match status" value="1"/>
</dbReference>
<dbReference type="STRING" id="675824.A0A1E3QAF8"/>
<dbReference type="OrthoDB" id="10399257at2759"/>
<protein>
    <recommendedName>
        <fullName evidence="6">RING-type domain-containing protein</fullName>
    </recommendedName>
</protein>
<feature type="transmembrane region" description="Helical" evidence="2">
    <location>
        <begin position="433"/>
        <end position="453"/>
    </location>
</feature>
<reference evidence="4 5" key="1">
    <citation type="journal article" date="2016" name="Proc. Natl. Acad. Sci. U.S.A.">
        <title>Comparative genomics of biotechnologically important yeasts.</title>
        <authorList>
            <person name="Riley R."/>
            <person name="Haridas S."/>
            <person name="Wolfe K.H."/>
            <person name="Lopes M.R."/>
            <person name="Hittinger C.T."/>
            <person name="Goeker M."/>
            <person name="Salamov A.A."/>
            <person name="Wisecaver J.H."/>
            <person name="Long T.M."/>
            <person name="Calvey C.H."/>
            <person name="Aerts A.L."/>
            <person name="Barry K.W."/>
            <person name="Choi C."/>
            <person name="Clum A."/>
            <person name="Coughlan A.Y."/>
            <person name="Deshpande S."/>
            <person name="Douglass A.P."/>
            <person name="Hanson S.J."/>
            <person name="Klenk H.-P."/>
            <person name="LaButti K.M."/>
            <person name="Lapidus A."/>
            <person name="Lindquist E.A."/>
            <person name="Lipzen A.M."/>
            <person name="Meier-Kolthoff J.P."/>
            <person name="Ohm R.A."/>
            <person name="Otillar R.P."/>
            <person name="Pangilinan J.L."/>
            <person name="Peng Y."/>
            <person name="Rokas A."/>
            <person name="Rosa C.A."/>
            <person name="Scheuner C."/>
            <person name="Sibirny A.A."/>
            <person name="Slot J.C."/>
            <person name="Stielow J.B."/>
            <person name="Sun H."/>
            <person name="Kurtzman C.P."/>
            <person name="Blackwell M."/>
            <person name="Grigoriev I.V."/>
            <person name="Jeffries T.W."/>
        </authorList>
    </citation>
    <scope>NUCLEOTIDE SEQUENCE [LARGE SCALE GENOMIC DNA]</scope>
    <source>
        <strain evidence="4 5">NRRL Y-11557</strain>
    </source>
</reference>
<keyword evidence="2" id="KW-0812">Transmembrane</keyword>
<evidence type="ECO:0000256" key="2">
    <source>
        <dbReference type="SAM" id="Phobius"/>
    </source>
</evidence>
<dbReference type="AlphaFoldDB" id="A0A1E3QAF8"/>
<feature type="compositionally biased region" description="Acidic residues" evidence="1">
    <location>
        <begin position="758"/>
        <end position="775"/>
    </location>
</feature>
<dbReference type="InterPro" id="IPR013083">
    <property type="entry name" value="Znf_RING/FYVE/PHD"/>
</dbReference>
<evidence type="ECO:0000313" key="5">
    <source>
        <dbReference type="Proteomes" id="UP000094385"/>
    </source>
</evidence>
<dbReference type="GO" id="GO:0006511">
    <property type="term" value="P:ubiquitin-dependent protein catabolic process"/>
    <property type="evidence" value="ECO:0007669"/>
    <property type="project" value="TreeGrafter"/>
</dbReference>
<organism evidence="4 5">
    <name type="scientific">Lipomyces starkeyi NRRL Y-11557</name>
    <dbReference type="NCBI Taxonomy" id="675824"/>
    <lineage>
        <taxon>Eukaryota</taxon>
        <taxon>Fungi</taxon>
        <taxon>Dikarya</taxon>
        <taxon>Ascomycota</taxon>
        <taxon>Saccharomycotina</taxon>
        <taxon>Lipomycetes</taxon>
        <taxon>Lipomycetales</taxon>
        <taxon>Lipomycetaceae</taxon>
        <taxon>Lipomyces</taxon>
    </lineage>
</organism>
<dbReference type="PANTHER" id="PTHR22696:SF1">
    <property type="entry name" value="E3 UBIQUITIN-PROTEIN LIGASE RNF26"/>
    <property type="match status" value="1"/>
</dbReference>
<feature type="region of interest" description="Disordered" evidence="1">
    <location>
        <begin position="753"/>
        <end position="788"/>
    </location>
</feature>
<keyword evidence="3" id="KW-0732">Signal</keyword>
<feature type="transmembrane region" description="Helical" evidence="2">
    <location>
        <begin position="460"/>
        <end position="480"/>
    </location>
</feature>
<keyword evidence="2" id="KW-1133">Transmembrane helix</keyword>
<feature type="transmembrane region" description="Helical" evidence="2">
    <location>
        <begin position="289"/>
        <end position="312"/>
    </location>
</feature>
<evidence type="ECO:0008006" key="6">
    <source>
        <dbReference type="Google" id="ProtNLM"/>
    </source>
</evidence>
<evidence type="ECO:0000256" key="1">
    <source>
        <dbReference type="SAM" id="MobiDB-lite"/>
    </source>
</evidence>
<feature type="signal peptide" evidence="3">
    <location>
        <begin position="1"/>
        <end position="18"/>
    </location>
</feature>
<accession>A0A1E3QAF8</accession>
<sequence length="962" mass="108179">MMLQLRSAFCLGMGLSLAVLVQPLQPTGHDIVGVDNGDGVAVGTIEAVNHEEPELALRKSGRDRIFTDLLDITAHAWEAVLQFEEKFSDAFWRDMTNFRGDHLCSYWEGQFSSHGATWWVEFWEMSKDRTCKSTLKESDINELVHKNIESIPLSLISVFIDAEFIDACQRTYYEGSWIGWIGIAANASRDDSVCTKKIEEVTRIYERYWIGRQIVRAASLTPVAVATVLSPIFPTAVDGAIDGPISTSNVALNVEVAVPSPPPVPVIHQFSRIVLKPTKKVDANDRQRWFWIFLAPFGKQSVWLSMYVANFLSSRRPQNQIWPLPARFFIASVTIFLLVPATSLVVIALKCYSPAMAPYIPRYFSINRAEGEMCPGPDTLRSLYSAFYVCHVIEIFSSALQGRSMSSDTQMIISDFTNALEKALSAHKLSVEFLITSLLWSSKFLSLCIISMLDLQNYRLIPSAVFGIITVSYIAVSNYYGGAQIFSTSWILGLHPLLGAQFVALLCGTIYLLASLLEGGLSNFQLTMQKAQVDYSDDFYSCLLKLGVLVVTSFDNSTPMAESPSLAVPDVTWIERLEYKRRTLFTSINEMGPNPIGSSIIQADGILQKREKLSSECHDGVNDSLGMAVHHKRTRKRPREVASNTSGYASYSLRRGRMEDLIDTEVPGRLRRMMLVNHLQILHRLGRLCLLLCMNVMRRVFHQMWRRRRTTEQLDNREEPQNILAEAVNEQGEKAVNRVWSDAEYYSRFLHGDKLPEEDTSGDFVPSDEDEETNPDEMGPSCDITSSSQHQVEPMSDKLFPEFCTSAITLSSLLLPQTSYEIQLAHIMRAHLLADEMLTRAKMPTMKGRISERDVFDHWNSNHCDLDDEDGPVLATIITKRRRRSAQTISADHGAEYEVEGVSPRESSRCVICHAAQRNIVLWPCRCLAVCEECRATVALTNLKGCVCCGRNVVSFSRLNIA</sequence>